<evidence type="ECO:0000256" key="3">
    <source>
        <dbReference type="ARBA" id="ARBA00022763"/>
    </source>
</evidence>
<dbReference type="Pfam" id="PF03852">
    <property type="entry name" value="Vsr"/>
    <property type="match status" value="1"/>
</dbReference>
<proteinExistence type="inferred from homology"/>
<evidence type="ECO:0000256" key="5">
    <source>
        <dbReference type="ARBA" id="ARBA00023204"/>
    </source>
</evidence>
<dbReference type="GO" id="GO:0016787">
    <property type="term" value="F:hydrolase activity"/>
    <property type="evidence" value="ECO:0007669"/>
    <property type="project" value="UniProtKB-KW"/>
</dbReference>
<dbReference type="InterPro" id="IPR004603">
    <property type="entry name" value="DNA_mismatch_endonuc_vsr"/>
</dbReference>
<gene>
    <name evidence="7" type="primary">vsr</name>
    <name evidence="7" type="ORF">D7Y07_06175</name>
</gene>
<accession>A0A3L7Z3U1</accession>
<keyword evidence="5" id="KW-0234">DNA repair</keyword>
<evidence type="ECO:0000256" key="4">
    <source>
        <dbReference type="ARBA" id="ARBA00022801"/>
    </source>
</evidence>
<evidence type="ECO:0000313" key="7">
    <source>
        <dbReference type="EMBL" id="RLT80816.1"/>
    </source>
</evidence>
<dbReference type="SUPFAM" id="SSF52980">
    <property type="entry name" value="Restriction endonuclease-like"/>
    <property type="match status" value="1"/>
</dbReference>
<evidence type="ECO:0000256" key="6">
    <source>
        <dbReference type="ARBA" id="ARBA00029466"/>
    </source>
</evidence>
<comment type="caution">
    <text evidence="7">The sequence shown here is derived from an EMBL/GenBank/DDBJ whole genome shotgun (WGS) entry which is preliminary data.</text>
</comment>
<evidence type="ECO:0000256" key="2">
    <source>
        <dbReference type="ARBA" id="ARBA00022759"/>
    </source>
</evidence>
<evidence type="ECO:0000313" key="8">
    <source>
        <dbReference type="Proteomes" id="UP000267159"/>
    </source>
</evidence>
<name>A0A3L7Z3U1_9BACE</name>
<dbReference type="Proteomes" id="UP000267159">
    <property type="component" value="Unassembled WGS sequence"/>
</dbReference>
<keyword evidence="3" id="KW-0227">DNA damage</keyword>
<evidence type="ECO:0000256" key="1">
    <source>
        <dbReference type="ARBA" id="ARBA00022722"/>
    </source>
</evidence>
<dbReference type="RefSeq" id="WP_121765709.1">
    <property type="nucleotide sequence ID" value="NZ_CAMRUR010000037.1"/>
</dbReference>
<sequence length="182" mass="21708">MADKMTPEQRHICMSHVRSKNTKPEILVRRFLFAHGFRYRIHVNVLPGKPDIVLRKYKTVIFVNGCFWHGHENCRIYSFPKSNVDFWKKKIECNKERDLKERIRLRTMGWHVIQLWECQLKPQKRANTLAGLEQTLNHIFLINKGCNMKFHEEDLPKYNIAAEPLPNYKTVYTGKDITKNEI</sequence>
<dbReference type="CDD" id="cd00221">
    <property type="entry name" value="Vsr"/>
    <property type="match status" value="1"/>
</dbReference>
<comment type="similarity">
    <text evidence="6">Belongs to the Vsr family.</text>
</comment>
<dbReference type="InterPro" id="IPR011335">
    <property type="entry name" value="Restrct_endonuc-II-like"/>
</dbReference>
<keyword evidence="1" id="KW-0540">Nuclease</keyword>
<dbReference type="GO" id="GO:0006298">
    <property type="term" value="P:mismatch repair"/>
    <property type="evidence" value="ECO:0007669"/>
    <property type="project" value="InterPro"/>
</dbReference>
<dbReference type="GO" id="GO:0004519">
    <property type="term" value="F:endonuclease activity"/>
    <property type="evidence" value="ECO:0007669"/>
    <property type="project" value="UniProtKB-KW"/>
</dbReference>
<keyword evidence="4" id="KW-0378">Hydrolase</keyword>
<dbReference type="Gene3D" id="3.40.960.10">
    <property type="entry name" value="VSR Endonuclease"/>
    <property type="match status" value="1"/>
</dbReference>
<dbReference type="NCBIfam" id="TIGR00632">
    <property type="entry name" value="vsr"/>
    <property type="match status" value="1"/>
</dbReference>
<organism evidence="7 8">
    <name type="scientific">Bacteroides acidifaciens</name>
    <dbReference type="NCBI Taxonomy" id="85831"/>
    <lineage>
        <taxon>Bacteria</taxon>
        <taxon>Pseudomonadati</taxon>
        <taxon>Bacteroidota</taxon>
        <taxon>Bacteroidia</taxon>
        <taxon>Bacteroidales</taxon>
        <taxon>Bacteroidaceae</taxon>
        <taxon>Bacteroides</taxon>
    </lineage>
</organism>
<keyword evidence="2 7" id="KW-0255">Endonuclease</keyword>
<dbReference type="AlphaFoldDB" id="A0A3L7Z3U1"/>
<reference evidence="7 8" key="1">
    <citation type="submission" date="2018-09" db="EMBL/GenBank/DDBJ databases">
        <title>Murine metabolic-syndrome-specific gut microbial biobank.</title>
        <authorList>
            <person name="Liu C."/>
        </authorList>
    </citation>
    <scope>NUCLEOTIDE SEQUENCE [LARGE SCALE GENOMIC DNA]</scope>
    <source>
        <strain evidence="7 8">0.1X-D8-26</strain>
    </source>
</reference>
<protein>
    <submittedName>
        <fullName evidence="7">DNA mismatch endonuclease Vsr</fullName>
    </submittedName>
</protein>
<dbReference type="EMBL" id="RAZM01000013">
    <property type="protein sequence ID" value="RLT80816.1"/>
    <property type="molecule type" value="Genomic_DNA"/>
</dbReference>